<dbReference type="InterPro" id="IPR036452">
    <property type="entry name" value="Ribo_hydro-like"/>
</dbReference>
<dbReference type="CDD" id="cd02650">
    <property type="entry name" value="nuc_hydro_CaPnhB"/>
    <property type="match status" value="1"/>
</dbReference>
<name>A0ABU5T8K6_9MICC</name>
<dbReference type="InterPro" id="IPR001910">
    <property type="entry name" value="Inosine/uridine_hydrolase_dom"/>
</dbReference>
<dbReference type="EMBL" id="JAYGGQ010000011">
    <property type="protein sequence ID" value="MEA5455992.1"/>
    <property type="molecule type" value="Genomic_DNA"/>
</dbReference>
<reference evidence="4 5" key="1">
    <citation type="submission" date="2023-12" db="EMBL/GenBank/DDBJ databases">
        <title>Sinomonas terricola sp. nov, isolated from litchi orchard soil in Guangdong, PR China.</title>
        <authorList>
            <person name="Jiaxin W."/>
            <person name="Yang Z."/>
            <person name="Honghui Z."/>
        </authorList>
    </citation>
    <scope>NUCLEOTIDE SEQUENCE [LARGE SCALE GENOMIC DNA]</scope>
    <source>
        <strain evidence="4 5">JGH33</strain>
    </source>
</reference>
<accession>A0ABU5T8K6</accession>
<dbReference type="PANTHER" id="PTHR12304">
    <property type="entry name" value="INOSINE-URIDINE PREFERRING NUCLEOSIDE HYDROLASE"/>
    <property type="match status" value="1"/>
</dbReference>
<evidence type="ECO:0000256" key="1">
    <source>
        <dbReference type="ARBA" id="ARBA00022801"/>
    </source>
</evidence>
<dbReference type="SUPFAM" id="SSF53590">
    <property type="entry name" value="Nucleoside hydrolase"/>
    <property type="match status" value="1"/>
</dbReference>
<organism evidence="4 5">
    <name type="scientific">Sinomonas terricola</name>
    <dbReference type="NCBI Taxonomy" id="3110330"/>
    <lineage>
        <taxon>Bacteria</taxon>
        <taxon>Bacillati</taxon>
        <taxon>Actinomycetota</taxon>
        <taxon>Actinomycetes</taxon>
        <taxon>Micrococcales</taxon>
        <taxon>Micrococcaceae</taxon>
        <taxon>Sinomonas</taxon>
    </lineage>
</organism>
<keyword evidence="2" id="KW-0326">Glycosidase</keyword>
<keyword evidence="1 4" id="KW-0378">Hydrolase</keyword>
<sequence>MKTSVSLYLDCDTGIDDALALTYLLNTPAVDLVGIGTVSGNTSSEEAAVNTAALLALADRSEIPVAVGAHDPIAGSYRGGAPDVHGSNGVGDVALSGGAAPVAETAPHMIVRLARTHPGKLDVVAIGPLTNLAKALELDPTLPNLVSTLTIMGGAVWVPGNITAAAEANIFNDAEAARRVFRAGFRINLVPLDVTLQHRFDDGDADLLARTGSDLHIALGQMLHRYIDFYESVDFIRRAPLHDPLAAAIAAGEVTPTQIREVPLDVVLESANRGQTVPVDTPGDPLVRVIVAAQESAATVILDRIMASAVRTAPSPSAERLGT</sequence>
<dbReference type="Pfam" id="PF01156">
    <property type="entry name" value="IU_nuc_hydro"/>
    <property type="match status" value="1"/>
</dbReference>
<dbReference type="PANTHER" id="PTHR12304:SF4">
    <property type="entry name" value="URIDINE NUCLEOSIDASE"/>
    <property type="match status" value="1"/>
</dbReference>
<feature type="domain" description="Inosine/uridine-preferring nucleoside hydrolase" evidence="3">
    <location>
        <begin position="8"/>
        <end position="292"/>
    </location>
</feature>
<evidence type="ECO:0000313" key="5">
    <source>
        <dbReference type="Proteomes" id="UP001304769"/>
    </source>
</evidence>
<gene>
    <name evidence="4" type="ORF">SPF06_14750</name>
</gene>
<dbReference type="Proteomes" id="UP001304769">
    <property type="component" value="Unassembled WGS sequence"/>
</dbReference>
<protein>
    <submittedName>
        <fullName evidence="4">Nucleoside hydrolase</fullName>
    </submittedName>
</protein>
<comment type="caution">
    <text evidence="4">The sequence shown here is derived from an EMBL/GenBank/DDBJ whole genome shotgun (WGS) entry which is preliminary data.</text>
</comment>
<dbReference type="Gene3D" id="3.90.245.10">
    <property type="entry name" value="Ribonucleoside hydrolase-like"/>
    <property type="match status" value="1"/>
</dbReference>
<dbReference type="RefSeq" id="WP_323279880.1">
    <property type="nucleotide sequence ID" value="NZ_JAYGGQ010000011.1"/>
</dbReference>
<evidence type="ECO:0000256" key="2">
    <source>
        <dbReference type="ARBA" id="ARBA00023295"/>
    </source>
</evidence>
<evidence type="ECO:0000259" key="3">
    <source>
        <dbReference type="Pfam" id="PF01156"/>
    </source>
</evidence>
<dbReference type="GO" id="GO:0016787">
    <property type="term" value="F:hydrolase activity"/>
    <property type="evidence" value="ECO:0007669"/>
    <property type="project" value="UniProtKB-KW"/>
</dbReference>
<dbReference type="InterPro" id="IPR023186">
    <property type="entry name" value="IUNH"/>
</dbReference>
<keyword evidence="5" id="KW-1185">Reference proteome</keyword>
<evidence type="ECO:0000313" key="4">
    <source>
        <dbReference type="EMBL" id="MEA5455992.1"/>
    </source>
</evidence>
<proteinExistence type="predicted"/>